<reference evidence="4 6" key="3">
    <citation type="submission" date="2019-04" db="EMBL/GenBank/DDBJ databases">
        <authorList>
            <person name="Seth-Smith MB H."/>
            <person name="Seth-Smith H."/>
        </authorList>
    </citation>
    <scope>NUCLEOTIDE SEQUENCE [LARGE SCALE GENOMIC DNA]</scope>
    <source>
        <strain evidence="4">USB-603019</strain>
    </source>
</reference>
<reference evidence="3" key="2">
    <citation type="journal article" date="2016" name="Int. J. Syst. Evol. Microbiol.">
        <title>Lawsonella clevelandensis gen. nov., sp. nov., a new member of the suborder Corynebacterineae isolated from human abscesses.</title>
        <authorList>
            <person name="Bell M.E."/>
            <person name="Bernard K.A."/>
            <person name="Harrington S.M."/>
            <person name="Patel N.B."/>
            <person name="Tucker T.A."/>
            <person name="Metcalfe M.G."/>
            <person name="McQuiston J.R."/>
        </authorList>
    </citation>
    <scope>NUCLEOTIDE SEQUENCE</scope>
    <source>
        <strain evidence="3">X1698</strain>
    </source>
</reference>
<dbReference type="OrthoDB" id="8968203at2"/>
<name>A0A0M4MWS7_9ACTN</name>
<evidence type="ECO:0000259" key="2">
    <source>
        <dbReference type="Pfam" id="PF03795"/>
    </source>
</evidence>
<dbReference type="InterPro" id="IPR005545">
    <property type="entry name" value="YCII"/>
</dbReference>
<sequence>MSVFAFRYVYDDANAAKMDELRPLHRGYLGEGAKHDIVLASGPFTSGEGALILVKAKDEKEATDFMNQDPFYKNGMVVDRSCREWKSVLGAFTDC</sequence>
<dbReference type="EMBL" id="CP012390">
    <property type="protein sequence ID" value="ALE18518.1"/>
    <property type="molecule type" value="Genomic_DNA"/>
</dbReference>
<dbReference type="Proteomes" id="UP000068137">
    <property type="component" value="Chromosome"/>
</dbReference>
<evidence type="ECO:0000256" key="1">
    <source>
        <dbReference type="ARBA" id="ARBA00007689"/>
    </source>
</evidence>
<protein>
    <recommendedName>
        <fullName evidence="2">YCII-related domain-containing protein</fullName>
    </recommendedName>
</protein>
<dbReference type="RefSeq" id="WP_053961413.1">
    <property type="nucleotide sequence ID" value="NZ_CAJPTR010000009.1"/>
</dbReference>
<dbReference type="EMBL" id="LR584267">
    <property type="protein sequence ID" value="VHN99762.1"/>
    <property type="molecule type" value="Genomic_DNA"/>
</dbReference>
<dbReference type="Pfam" id="PF03795">
    <property type="entry name" value="YCII"/>
    <property type="match status" value="1"/>
</dbReference>
<evidence type="ECO:0000313" key="6">
    <source>
        <dbReference type="Proteomes" id="UP000324288"/>
    </source>
</evidence>
<dbReference type="Proteomes" id="UP000324288">
    <property type="component" value="Chromosome"/>
</dbReference>
<dbReference type="PANTHER" id="PTHR37828">
    <property type="entry name" value="GSR2449 PROTEIN"/>
    <property type="match status" value="1"/>
</dbReference>
<proteinExistence type="inferred from homology"/>
<keyword evidence="6" id="KW-1185">Reference proteome</keyword>
<comment type="similarity">
    <text evidence="1">Belongs to the YciI family.</text>
</comment>
<gene>
    <name evidence="3" type="ORF">AL705_00920</name>
    <name evidence="4" type="ORF">LC603019_00192</name>
</gene>
<dbReference type="STRING" id="1528099.AL705_00920"/>
<dbReference type="InterPro" id="IPR011008">
    <property type="entry name" value="Dimeric_a/b-barrel"/>
</dbReference>
<evidence type="ECO:0000313" key="5">
    <source>
        <dbReference type="Proteomes" id="UP000068137"/>
    </source>
</evidence>
<evidence type="ECO:0000313" key="4">
    <source>
        <dbReference type="EMBL" id="VHN99762.1"/>
    </source>
</evidence>
<feature type="domain" description="YCII-related" evidence="2">
    <location>
        <begin position="7"/>
        <end position="86"/>
    </location>
</feature>
<dbReference type="PANTHER" id="PTHR37828:SF1">
    <property type="entry name" value="YCII-RELATED DOMAIN-CONTAINING PROTEIN"/>
    <property type="match status" value="1"/>
</dbReference>
<accession>A0A0M4MWS7</accession>
<evidence type="ECO:0000313" key="3">
    <source>
        <dbReference type="EMBL" id="ALE18518.1"/>
    </source>
</evidence>
<dbReference type="Gene3D" id="3.30.70.1060">
    <property type="entry name" value="Dimeric alpha+beta barrel"/>
    <property type="match status" value="1"/>
</dbReference>
<organism evidence="3 5">
    <name type="scientific">Lawsonella clevelandensis</name>
    <dbReference type="NCBI Taxonomy" id="1528099"/>
    <lineage>
        <taxon>Bacteria</taxon>
        <taxon>Bacillati</taxon>
        <taxon>Actinomycetota</taxon>
        <taxon>Actinomycetes</taxon>
        <taxon>Mycobacteriales</taxon>
        <taxon>Lawsonellaceae</taxon>
        <taxon>Lawsonella</taxon>
    </lineage>
</organism>
<dbReference type="AlphaFoldDB" id="A0A0M4MWS7"/>
<dbReference type="KEGG" id="cbq:AL705_00920"/>
<dbReference type="GeneID" id="84894195"/>
<dbReference type="SUPFAM" id="SSF54909">
    <property type="entry name" value="Dimeric alpha+beta barrel"/>
    <property type="match status" value="1"/>
</dbReference>
<reference evidence="3 5" key="1">
    <citation type="journal article" date="2015" name="Genome Announc.">
        <title>Complete Genome Sequences for Two Strains of a Novel Fastidious, Partially Acid-Fast, Gram-Positive Corynebacterineae Bacterium, Derived from Human Clinical Samples.</title>
        <authorList>
            <person name="Nicholson A.C."/>
            <person name="Bell M."/>
            <person name="Humrighouse B.W."/>
            <person name="McQuiston J.R."/>
        </authorList>
    </citation>
    <scope>NUCLEOTIDE SEQUENCE [LARGE SCALE GENOMIC DNA]</scope>
    <source>
        <strain evidence="3 5">X1698</strain>
    </source>
</reference>